<keyword evidence="13" id="KW-1185">Reference proteome</keyword>
<evidence type="ECO:0000256" key="1">
    <source>
        <dbReference type="ARBA" id="ARBA00022723"/>
    </source>
</evidence>
<evidence type="ECO:0000256" key="5">
    <source>
        <dbReference type="ARBA" id="ARBA00023125"/>
    </source>
</evidence>
<feature type="region of interest" description="Disordered" evidence="10">
    <location>
        <begin position="16"/>
        <end position="70"/>
    </location>
</feature>
<comment type="function">
    <text evidence="9">Transcription factor that binds specifically to a 5'-AA[AG]G-3' consensus core sequence.</text>
</comment>
<feature type="compositionally biased region" description="Pro residues" evidence="10">
    <location>
        <begin position="43"/>
        <end position="55"/>
    </location>
</feature>
<accession>A0ABU6QJ32</accession>
<keyword evidence="7 8" id="KW-0539">Nucleus</keyword>
<dbReference type="PROSITE" id="PS50884">
    <property type="entry name" value="ZF_DOF_2"/>
    <property type="match status" value="1"/>
</dbReference>
<dbReference type="PROSITE" id="PS01361">
    <property type="entry name" value="ZF_DOF_1"/>
    <property type="match status" value="1"/>
</dbReference>
<keyword evidence="4 9" id="KW-0805">Transcription regulation</keyword>
<sequence>MVFTSIPAAYLEAAANWQQHHHQQQQQNHQPSGNTGGSASPQLLPPPPPPPPQPQPHGAGGGAGSIRPGSMADRARMANIPMPEAALRCPRCESTNTKFCYFNNYSLSQPRHFCKTCRRYWTRGGALRNVPVGGGCRRNKRSKGGGGGSSRSPAASSDRPTGSASSTNSVSSNSTGDIVGLGPSMPPLRFMAPLHHHQLSDFATGGGTEIPLNYNLMNYTSISGSMGGVGLGDLSFQIGNPLGGGGGGAGGSSGGGSSLLSGLEQWRIPQQFPFMAGLEGSSHGGGSGGGNNGGGLYPFEGGVEIGGYVRPKVSTSMVLTQLASVKMEDSRELNNNNNVSSGQFLMGSIINNNNNNVPTSEHYWNGGAAGTSASASWTELSGFSSSSTTSNNQL</sequence>
<organism evidence="12 13">
    <name type="scientific">Stylosanthes scabra</name>
    <dbReference type="NCBI Taxonomy" id="79078"/>
    <lineage>
        <taxon>Eukaryota</taxon>
        <taxon>Viridiplantae</taxon>
        <taxon>Streptophyta</taxon>
        <taxon>Embryophyta</taxon>
        <taxon>Tracheophyta</taxon>
        <taxon>Spermatophyta</taxon>
        <taxon>Magnoliopsida</taxon>
        <taxon>eudicotyledons</taxon>
        <taxon>Gunneridae</taxon>
        <taxon>Pentapetalae</taxon>
        <taxon>rosids</taxon>
        <taxon>fabids</taxon>
        <taxon>Fabales</taxon>
        <taxon>Fabaceae</taxon>
        <taxon>Papilionoideae</taxon>
        <taxon>50 kb inversion clade</taxon>
        <taxon>dalbergioids sensu lato</taxon>
        <taxon>Dalbergieae</taxon>
        <taxon>Pterocarpus clade</taxon>
        <taxon>Stylosanthes</taxon>
    </lineage>
</organism>
<proteinExistence type="predicted"/>
<evidence type="ECO:0000256" key="2">
    <source>
        <dbReference type="ARBA" id="ARBA00022771"/>
    </source>
</evidence>
<evidence type="ECO:0000256" key="7">
    <source>
        <dbReference type="ARBA" id="ARBA00023242"/>
    </source>
</evidence>
<evidence type="ECO:0000259" key="11">
    <source>
        <dbReference type="PROSITE" id="PS50884"/>
    </source>
</evidence>
<keyword evidence="1 9" id="KW-0479">Metal-binding</keyword>
<comment type="subcellular location">
    <subcellularLocation>
        <location evidence="8 9">Nucleus</location>
    </subcellularLocation>
</comment>
<dbReference type="PANTHER" id="PTHR31992:SF351">
    <property type="entry name" value="DOF ZINC FINGER PROTEIN"/>
    <property type="match status" value="1"/>
</dbReference>
<evidence type="ECO:0000256" key="4">
    <source>
        <dbReference type="ARBA" id="ARBA00023015"/>
    </source>
</evidence>
<dbReference type="Pfam" id="PF02701">
    <property type="entry name" value="Zn_ribbon_Dof"/>
    <property type="match status" value="1"/>
</dbReference>
<feature type="region of interest" description="Disordered" evidence="10">
    <location>
        <begin position="128"/>
        <end position="181"/>
    </location>
</feature>
<evidence type="ECO:0000256" key="6">
    <source>
        <dbReference type="ARBA" id="ARBA00023163"/>
    </source>
</evidence>
<dbReference type="EMBL" id="JASCZI010000454">
    <property type="protein sequence ID" value="MED6111899.1"/>
    <property type="molecule type" value="Genomic_DNA"/>
</dbReference>
<evidence type="ECO:0000256" key="8">
    <source>
        <dbReference type="PROSITE-ProRule" id="PRU00071"/>
    </source>
</evidence>
<protein>
    <recommendedName>
        <fullName evidence="9">Dof zinc finger protein</fullName>
    </recommendedName>
</protein>
<evidence type="ECO:0000313" key="12">
    <source>
        <dbReference type="EMBL" id="MED6111899.1"/>
    </source>
</evidence>
<comment type="caution">
    <text evidence="12">The sequence shown here is derived from an EMBL/GenBank/DDBJ whole genome shotgun (WGS) entry which is preliminary data.</text>
</comment>
<dbReference type="PANTHER" id="PTHR31992">
    <property type="entry name" value="DOF ZINC FINGER PROTEIN DOF1.4-RELATED"/>
    <property type="match status" value="1"/>
</dbReference>
<feature type="compositionally biased region" description="Polar residues" evidence="10">
    <location>
        <begin position="153"/>
        <end position="162"/>
    </location>
</feature>
<keyword evidence="3 9" id="KW-0862">Zinc</keyword>
<reference evidence="12 13" key="1">
    <citation type="journal article" date="2023" name="Plants (Basel)">
        <title>Bridging the Gap: Combining Genomics and Transcriptomics Approaches to Understand Stylosanthes scabra, an Orphan Legume from the Brazilian Caatinga.</title>
        <authorList>
            <person name="Ferreira-Neto J.R.C."/>
            <person name="da Silva M.D."/>
            <person name="Binneck E."/>
            <person name="de Melo N.F."/>
            <person name="da Silva R.H."/>
            <person name="de Melo A.L.T.M."/>
            <person name="Pandolfi V."/>
            <person name="Bustamante F.O."/>
            <person name="Brasileiro-Vidal A.C."/>
            <person name="Benko-Iseppon A.M."/>
        </authorList>
    </citation>
    <scope>NUCLEOTIDE SEQUENCE [LARGE SCALE GENOMIC DNA]</scope>
    <source>
        <tissue evidence="12">Leaves</tissue>
    </source>
</reference>
<keyword evidence="2 8" id="KW-0863">Zinc-finger</keyword>
<feature type="compositionally biased region" description="Low complexity" evidence="10">
    <location>
        <begin position="163"/>
        <end position="175"/>
    </location>
</feature>
<dbReference type="Proteomes" id="UP001341840">
    <property type="component" value="Unassembled WGS sequence"/>
</dbReference>
<keyword evidence="6 9" id="KW-0804">Transcription</keyword>
<gene>
    <name evidence="12" type="ORF">PIB30_056574</name>
</gene>
<feature type="domain" description="Dof-type" evidence="11">
    <location>
        <begin position="87"/>
        <end position="141"/>
    </location>
</feature>
<keyword evidence="5 8" id="KW-0238">DNA-binding</keyword>
<evidence type="ECO:0000313" key="13">
    <source>
        <dbReference type="Proteomes" id="UP001341840"/>
    </source>
</evidence>
<dbReference type="InterPro" id="IPR045174">
    <property type="entry name" value="Dof"/>
</dbReference>
<dbReference type="InterPro" id="IPR003851">
    <property type="entry name" value="Znf_Dof"/>
</dbReference>
<name>A0ABU6QJ32_9FABA</name>
<evidence type="ECO:0000256" key="9">
    <source>
        <dbReference type="RuleBase" id="RU369094"/>
    </source>
</evidence>
<evidence type="ECO:0000256" key="3">
    <source>
        <dbReference type="ARBA" id="ARBA00022833"/>
    </source>
</evidence>
<evidence type="ECO:0000256" key="10">
    <source>
        <dbReference type="SAM" id="MobiDB-lite"/>
    </source>
</evidence>